<evidence type="ECO:0000313" key="6">
    <source>
        <dbReference type="EMBL" id="TGD19835.1"/>
    </source>
</evidence>
<feature type="domain" description="MucBP" evidence="5">
    <location>
        <begin position="599"/>
        <end position="662"/>
    </location>
</feature>
<evidence type="ECO:0000256" key="4">
    <source>
        <dbReference type="SAM" id="MobiDB-lite"/>
    </source>
</evidence>
<name>A0A4Z0JBM4_9LACO</name>
<keyword evidence="3" id="KW-0677">Repeat</keyword>
<proteinExistence type="predicted"/>
<dbReference type="InterPro" id="IPR050836">
    <property type="entry name" value="SDS22/Internalin_LRR"/>
</dbReference>
<dbReference type="InterPro" id="IPR022263">
    <property type="entry name" value="KxYKxGKxW"/>
</dbReference>
<gene>
    <name evidence="6" type="ORF">EGT51_03080</name>
</gene>
<dbReference type="InterPro" id="IPR001611">
    <property type="entry name" value="Leu-rich_rpt"/>
</dbReference>
<dbReference type="Pfam" id="PF19258">
    <property type="entry name" value="KxYKxGKxW_sig"/>
    <property type="match status" value="1"/>
</dbReference>
<dbReference type="InterPro" id="IPR032675">
    <property type="entry name" value="LRR_dom_sf"/>
</dbReference>
<evidence type="ECO:0000256" key="1">
    <source>
        <dbReference type="ARBA" id="ARBA00022614"/>
    </source>
</evidence>
<dbReference type="PANTHER" id="PTHR46652">
    <property type="entry name" value="LEUCINE-RICH REPEAT AND IQ DOMAIN-CONTAINING PROTEIN 1-RELATED"/>
    <property type="match status" value="1"/>
</dbReference>
<evidence type="ECO:0000313" key="7">
    <source>
        <dbReference type="Proteomes" id="UP000297348"/>
    </source>
</evidence>
<dbReference type="PANTHER" id="PTHR46652:SF3">
    <property type="entry name" value="LEUCINE-RICH REPEAT-CONTAINING PROTEIN 9"/>
    <property type="match status" value="1"/>
</dbReference>
<feature type="compositionally biased region" description="Polar residues" evidence="4">
    <location>
        <begin position="99"/>
        <end position="129"/>
    </location>
</feature>
<dbReference type="PROSITE" id="PS51450">
    <property type="entry name" value="LRR"/>
    <property type="match status" value="1"/>
</dbReference>
<feature type="compositionally biased region" description="Polar residues" evidence="4">
    <location>
        <begin position="51"/>
        <end position="80"/>
    </location>
</feature>
<dbReference type="Proteomes" id="UP000297348">
    <property type="component" value="Unassembled WGS sequence"/>
</dbReference>
<keyword evidence="7" id="KW-1185">Reference proteome</keyword>
<evidence type="ECO:0000259" key="5">
    <source>
        <dbReference type="Pfam" id="PF06458"/>
    </source>
</evidence>
<evidence type="ECO:0000256" key="3">
    <source>
        <dbReference type="ARBA" id="ARBA00022737"/>
    </source>
</evidence>
<feature type="compositionally biased region" description="Low complexity" evidence="4">
    <location>
        <begin position="135"/>
        <end position="147"/>
    </location>
</feature>
<accession>A0A4Z0JBM4</accession>
<dbReference type="Pfam" id="PF06458">
    <property type="entry name" value="MucBP"/>
    <property type="match status" value="2"/>
</dbReference>
<comment type="caution">
    <text evidence="6">The sequence shown here is derived from an EMBL/GenBank/DDBJ whole genome shotgun (WGS) entry which is preliminary data.</text>
</comment>
<dbReference type="Gene3D" id="3.80.10.10">
    <property type="entry name" value="Ribonuclease Inhibitor"/>
    <property type="match status" value="1"/>
</dbReference>
<dbReference type="Gene3D" id="3.10.20.320">
    <property type="entry name" value="Putative peptidoglycan bound protein (lpxtg motif)"/>
    <property type="match status" value="2"/>
</dbReference>
<reference evidence="6 7" key="1">
    <citation type="submission" date="2018-10" db="EMBL/GenBank/DDBJ databases">
        <title>Lactobacillus sp. R7 and Lactobacillus sp. R19 isolated from fermented mustard green product of Taiwan.</title>
        <authorList>
            <person name="Lin S.-T."/>
        </authorList>
    </citation>
    <scope>NUCLEOTIDE SEQUENCE [LARGE SCALE GENOMIC DNA]</scope>
    <source>
        <strain evidence="6 7">BCRC 81129</strain>
    </source>
</reference>
<feature type="region of interest" description="Disordered" evidence="4">
    <location>
        <begin position="49"/>
        <end position="155"/>
    </location>
</feature>
<dbReference type="InterPro" id="IPR009459">
    <property type="entry name" value="MucBP_dom"/>
</dbReference>
<feature type="region of interest" description="Disordered" evidence="4">
    <location>
        <begin position="666"/>
        <end position="733"/>
    </location>
</feature>
<dbReference type="NCBIfam" id="TIGR01167">
    <property type="entry name" value="LPXTG_anchor"/>
    <property type="match status" value="1"/>
</dbReference>
<sequence>MMFKQCDASEHYKMYKKGKAWVFTGILTTFCLVTVGGTEVVHADTLGDAAPSSSQPAANEAKTTQQVVLKSSETPATTISEIKDSDQDTESSEPAAPESDTQPAENQKSETPNSATPDTANAETPANKTPDSDEPAAPDAKQPADPADNADDQETFDQADEQKTGNNQINGLQGNGQMTPPQRMKKLRLAASPTPQPVVAVPEDESVAVTADQSIDEWMPNKRLQQAILNTLQSTSLANPMVIASGKTWSSVNDITQDDMALLSHFSIQENIMSTYIDGKNSFSLEGLQYAVNLTYLDLKGNTFFVWGTTLGNYSGPSPDGGHYFGDITDISPLRSLTKLEFLQLALNRITDVTPIADLKNLVTLQMPYNCVSDFSSLNYAQYTDRMTFDHQLIIHDPIIVDGKTRTATTPITIKWPQNFNSETMANKGYGWMYDTQTAIYSFESAGVGTPDGNGHVVYTGIPDQVMPGSTATVFSGYKTTQLPYKYYLSQVYFDKDSNGEEGVQYFSDYTPYTIGEEAQPVTVHYQDTAGKAIADDLVLAAGLVGEQYTTTPLAITGYTLTTPPDNASGVYGDTPIDIIYVYTKDAVTPPVTPTQTITVTVHHQTADGTQVVPDVIITGKAGDTYTTSPAVNIPAGYELVTTPANATGTMGDSDISVTYIYAKTDGDGNLITPEPDKPTKPTKPTTPTTEPDQVTPAKSATPAQQQPGKGGQANRVTTGRAPVGTAQSGATPTVNLATAAQATPTTTTQTTLPQTDERTVSPLWGLALLGGLLGLVGLRRKQH</sequence>
<dbReference type="SUPFAM" id="SSF52058">
    <property type="entry name" value="L domain-like"/>
    <property type="match status" value="1"/>
</dbReference>
<keyword evidence="1" id="KW-0433">Leucine-rich repeat</keyword>
<dbReference type="AlphaFoldDB" id="A0A4Z0JBM4"/>
<dbReference type="NCBIfam" id="TIGR03715">
    <property type="entry name" value="KxYKxGKxW"/>
    <property type="match status" value="1"/>
</dbReference>
<feature type="compositionally biased region" description="Low complexity" evidence="4">
    <location>
        <begin position="683"/>
        <end position="693"/>
    </location>
</feature>
<dbReference type="EMBL" id="RKLX01000003">
    <property type="protein sequence ID" value="TGD19835.1"/>
    <property type="molecule type" value="Genomic_DNA"/>
</dbReference>
<evidence type="ECO:0000256" key="2">
    <source>
        <dbReference type="ARBA" id="ARBA00022729"/>
    </source>
</evidence>
<organism evidence="6 7">
    <name type="scientific">Levilactobacillus suantsaiihabitans</name>
    <dbReference type="NCBI Taxonomy" id="2487722"/>
    <lineage>
        <taxon>Bacteria</taxon>
        <taxon>Bacillati</taxon>
        <taxon>Bacillota</taxon>
        <taxon>Bacilli</taxon>
        <taxon>Lactobacillales</taxon>
        <taxon>Lactobacillaceae</taxon>
        <taxon>Levilactobacillus</taxon>
    </lineage>
</organism>
<keyword evidence="2" id="KW-0732">Signal</keyword>
<protein>
    <submittedName>
        <fullName evidence="6">LPXTG cell wall anchor domain-containing protein</fullName>
    </submittedName>
</protein>
<dbReference type="OrthoDB" id="2307220at2"/>
<feature type="domain" description="MucBP" evidence="5">
    <location>
        <begin position="521"/>
        <end position="584"/>
    </location>
</feature>